<keyword evidence="3" id="KW-1185">Reference proteome</keyword>
<gene>
    <name evidence="2" type="ORF">AG1IA_02448</name>
</gene>
<organism evidence="2 3">
    <name type="scientific">Thanatephorus cucumeris (strain AG1-IA)</name>
    <name type="common">Rice sheath blight fungus</name>
    <name type="synonym">Rhizoctonia solani</name>
    <dbReference type="NCBI Taxonomy" id="983506"/>
    <lineage>
        <taxon>Eukaryota</taxon>
        <taxon>Fungi</taxon>
        <taxon>Dikarya</taxon>
        <taxon>Basidiomycota</taxon>
        <taxon>Agaricomycotina</taxon>
        <taxon>Agaricomycetes</taxon>
        <taxon>Cantharellales</taxon>
        <taxon>Ceratobasidiaceae</taxon>
        <taxon>Rhizoctonia</taxon>
        <taxon>Rhizoctonia solani AG-1</taxon>
    </lineage>
</organism>
<comment type="caution">
    <text evidence="2">The sequence shown here is derived from an EMBL/GenBank/DDBJ whole genome shotgun (WGS) entry which is preliminary data.</text>
</comment>
<feature type="region of interest" description="Disordered" evidence="1">
    <location>
        <begin position="38"/>
        <end position="71"/>
    </location>
</feature>
<name>L8X343_THACA</name>
<dbReference type="Proteomes" id="UP000011668">
    <property type="component" value="Unassembled WGS sequence"/>
</dbReference>
<accession>L8X343</accession>
<proteinExistence type="predicted"/>
<sequence length="71" mass="7979">MSKEPKGGKRDLSTLDIRTDPACVFQFIFKGQSVHCRVPTSAPSRRRPSALRQRYAEASMGQGRMSRIGLR</sequence>
<evidence type="ECO:0000256" key="1">
    <source>
        <dbReference type="SAM" id="MobiDB-lite"/>
    </source>
</evidence>
<protein>
    <submittedName>
        <fullName evidence="2">Uncharacterized protein</fullName>
    </submittedName>
</protein>
<dbReference type="EMBL" id="AFRT01000530">
    <property type="protein sequence ID" value="ELU43527.1"/>
    <property type="molecule type" value="Genomic_DNA"/>
</dbReference>
<evidence type="ECO:0000313" key="2">
    <source>
        <dbReference type="EMBL" id="ELU43527.1"/>
    </source>
</evidence>
<reference evidence="2 3" key="1">
    <citation type="journal article" date="2013" name="Nat. Commun.">
        <title>The evolution and pathogenic mechanisms of the rice sheath blight pathogen.</title>
        <authorList>
            <person name="Zheng A."/>
            <person name="Lin R."/>
            <person name="Xu L."/>
            <person name="Qin P."/>
            <person name="Tang C."/>
            <person name="Ai P."/>
            <person name="Zhang D."/>
            <person name="Liu Y."/>
            <person name="Sun Z."/>
            <person name="Feng H."/>
            <person name="Wang Y."/>
            <person name="Chen Y."/>
            <person name="Liang X."/>
            <person name="Fu R."/>
            <person name="Li Q."/>
            <person name="Zhang J."/>
            <person name="Yu X."/>
            <person name="Xie Z."/>
            <person name="Ding L."/>
            <person name="Guan P."/>
            <person name="Tang J."/>
            <person name="Liang Y."/>
            <person name="Wang S."/>
            <person name="Deng Q."/>
            <person name="Li S."/>
            <person name="Zhu J."/>
            <person name="Wang L."/>
            <person name="Liu H."/>
            <person name="Li P."/>
        </authorList>
    </citation>
    <scope>NUCLEOTIDE SEQUENCE [LARGE SCALE GENOMIC DNA]</scope>
    <source>
        <strain evidence="3">AG-1 IA</strain>
    </source>
</reference>
<evidence type="ECO:0000313" key="3">
    <source>
        <dbReference type="Proteomes" id="UP000011668"/>
    </source>
</evidence>
<dbReference type="AlphaFoldDB" id="L8X343"/>
<dbReference type="HOGENOM" id="CLU_2741785_0_0_1"/>